<evidence type="ECO:0000256" key="1">
    <source>
        <dbReference type="ARBA" id="ARBA00022801"/>
    </source>
</evidence>
<comment type="function">
    <text evidence="3">Catalyzes the hydrolysis of N-formyl-L-kynurenine to L-kynurenine, the second step in the kynurenine pathway of tryptophan degradation. Kynurenine may be further oxidized to nicotinic acid, NAD(H) and NADP(H). Required for elimination of toxic metabolites.</text>
</comment>
<feature type="active site" description="Nucleophile" evidence="3">
    <location>
        <position position="111"/>
    </location>
</feature>
<dbReference type="HAMAP" id="MF_03014">
    <property type="entry name" value="KFase"/>
    <property type="match status" value="1"/>
</dbReference>
<dbReference type="GO" id="GO:0019441">
    <property type="term" value="P:L-tryptophan catabolic process to kynurenine"/>
    <property type="evidence" value="ECO:0007669"/>
    <property type="project" value="UniProtKB-UniRule"/>
</dbReference>
<comment type="similarity">
    <text evidence="3">Belongs to the kynurenine formamidase family.</text>
</comment>
<accession>A0A061APA2</accession>
<dbReference type="PhylomeDB" id="A0A061APA2"/>
<feature type="active site" evidence="3">
    <location>
        <position position="186"/>
    </location>
</feature>
<evidence type="ECO:0000256" key="3">
    <source>
        <dbReference type="HAMAP-Rule" id="MF_03014"/>
    </source>
</evidence>
<dbReference type="GO" id="GO:0034354">
    <property type="term" value="P:'de novo' NAD+ biosynthetic process from L-tryptophan"/>
    <property type="evidence" value="ECO:0007669"/>
    <property type="project" value="UniProtKB-UniRule"/>
</dbReference>
<keyword evidence="2 3" id="KW-0823">Tryptophan catabolism</keyword>
<dbReference type="EMBL" id="LK052886">
    <property type="protein sequence ID" value="CDR36534.1"/>
    <property type="molecule type" value="Genomic_DNA"/>
</dbReference>
<sequence length="239" mass="27364">MEDNQFYRQVSYGEHPRQVVSFYDRIPAFVDSLNLPPLIFIHGGAWKDPTNTDRDVDKIAEFLNKTIPFCSIDYRLSPEVKHPAFLEDVLAASELVTKHLASTTISLIGHSVGATLCLQAINALPPNITVEKVYLLDGIYDLPELLKEYPDYRSFVDEAHDDYTSVEIPLDKLKDVEVHIVQSYEDELLSMSQTNWLVKQLQDLNIPYQLKVANLGKHNDVYTNTKLADYLNTTYFQPR</sequence>
<comment type="subunit">
    <text evidence="3">Homodimer.</text>
</comment>
<gene>
    <name evidence="3" type="primary">BNA7</name>
    <name evidence="5" type="ORF">CYFA0S_01e02300g</name>
</gene>
<dbReference type="PANTHER" id="PTHR48081:SF33">
    <property type="entry name" value="KYNURENINE FORMAMIDASE"/>
    <property type="match status" value="1"/>
</dbReference>
<feature type="short sequence motif" description="HGGXW" evidence="3">
    <location>
        <begin position="42"/>
        <end position="46"/>
    </location>
</feature>
<proteinExistence type="inferred from homology"/>
<comment type="pathway">
    <text evidence="3">Amino-acid degradation; L-tryptophan degradation via kynurenine pathway; L-kynurenine from L-tryptophan: step 2/2.</text>
</comment>
<dbReference type="GO" id="GO:0004061">
    <property type="term" value="F:arylformamidase activity"/>
    <property type="evidence" value="ECO:0007669"/>
    <property type="project" value="UniProtKB-UniRule"/>
</dbReference>
<comment type="domain">
    <text evidence="3">The main chain amide nitrogen atoms of the second glycine and its adjacent residue in the HGGXW motif define the oxyanion hole, and stabilize the oxyanion that forms during the nucleophilic attack by the catalytic serine during substrate cleavage.</text>
</comment>
<evidence type="ECO:0000256" key="2">
    <source>
        <dbReference type="ARBA" id="ARBA00023079"/>
    </source>
</evidence>
<keyword evidence="1 3" id="KW-0378">Hydrolase</keyword>
<dbReference type="VEuPathDB" id="FungiDB:BON22_0739"/>
<dbReference type="Gene3D" id="3.40.50.1820">
    <property type="entry name" value="alpha/beta hydrolase"/>
    <property type="match status" value="1"/>
</dbReference>
<dbReference type="PANTHER" id="PTHR48081">
    <property type="entry name" value="AB HYDROLASE SUPERFAMILY PROTEIN C4A8.06C"/>
    <property type="match status" value="1"/>
</dbReference>
<protein>
    <recommendedName>
        <fullName evidence="3">Kynurenine formamidase</fullName>
        <shortName evidence="3">KFA</shortName>
        <shortName evidence="3">KFase</shortName>
        <ecNumber evidence="3">3.5.1.9</ecNumber>
    </recommendedName>
    <alternativeName>
        <fullName evidence="3">Arylformamidase</fullName>
    </alternativeName>
    <alternativeName>
        <fullName evidence="3">N-formylkynurenine formamidase</fullName>
        <shortName evidence="3">FKF</shortName>
    </alternativeName>
</protein>
<dbReference type="AlphaFoldDB" id="A0A061APA2"/>
<dbReference type="UniPathway" id="UPA00333">
    <property type="reaction ID" value="UER00454"/>
</dbReference>
<organism evidence="5">
    <name type="scientific">Cyberlindnera fabianii</name>
    <name type="common">Yeast</name>
    <name type="synonym">Hansenula fabianii</name>
    <dbReference type="NCBI Taxonomy" id="36022"/>
    <lineage>
        <taxon>Eukaryota</taxon>
        <taxon>Fungi</taxon>
        <taxon>Dikarya</taxon>
        <taxon>Ascomycota</taxon>
        <taxon>Saccharomycotina</taxon>
        <taxon>Saccharomycetes</taxon>
        <taxon>Phaffomycetales</taxon>
        <taxon>Phaffomycetaceae</taxon>
        <taxon>Cyberlindnera</taxon>
    </lineage>
</organism>
<evidence type="ECO:0000313" key="5">
    <source>
        <dbReference type="EMBL" id="CDR36534.1"/>
    </source>
</evidence>
<reference evidence="5" key="1">
    <citation type="journal article" date="2014" name="Genome Announc.">
        <title>Genome sequence of the yeast Cyberlindnera fabianii (Hansenula fabianii).</title>
        <authorList>
            <person name="Freel K.C."/>
            <person name="Sarilar V."/>
            <person name="Neuveglise C."/>
            <person name="Devillers H."/>
            <person name="Friedrich A."/>
            <person name="Schacherer J."/>
        </authorList>
    </citation>
    <scope>NUCLEOTIDE SEQUENCE</scope>
    <source>
        <strain evidence="5">YJS4271</strain>
    </source>
</reference>
<dbReference type="InterPro" id="IPR050300">
    <property type="entry name" value="GDXG_lipolytic_enzyme"/>
</dbReference>
<dbReference type="Pfam" id="PF07859">
    <property type="entry name" value="Abhydrolase_3"/>
    <property type="match status" value="1"/>
</dbReference>
<dbReference type="SUPFAM" id="SSF53474">
    <property type="entry name" value="alpha/beta-Hydrolases"/>
    <property type="match status" value="1"/>
</dbReference>
<evidence type="ECO:0000259" key="4">
    <source>
        <dbReference type="Pfam" id="PF07859"/>
    </source>
</evidence>
<comment type="catalytic activity">
    <reaction evidence="3">
        <text>N-formyl-L-kynurenine + H2O = L-kynurenine + formate + H(+)</text>
        <dbReference type="Rhea" id="RHEA:13009"/>
        <dbReference type="ChEBI" id="CHEBI:15377"/>
        <dbReference type="ChEBI" id="CHEBI:15378"/>
        <dbReference type="ChEBI" id="CHEBI:15740"/>
        <dbReference type="ChEBI" id="CHEBI:57959"/>
        <dbReference type="ChEBI" id="CHEBI:58629"/>
        <dbReference type="EC" id="3.5.1.9"/>
    </reaction>
</comment>
<dbReference type="EC" id="3.5.1.9" evidence="3"/>
<name>A0A061APA2_CYBFA</name>
<dbReference type="ESTHER" id="cybfa-a0a061apa2">
    <property type="family name" value="Kynurenine-formamidase"/>
</dbReference>
<feature type="domain" description="Alpha/beta hydrolase fold-3" evidence="4">
    <location>
        <begin position="38"/>
        <end position="142"/>
    </location>
</feature>
<dbReference type="InterPro" id="IPR013094">
    <property type="entry name" value="AB_hydrolase_3"/>
</dbReference>
<feature type="active site" evidence="3">
    <location>
        <position position="218"/>
    </location>
</feature>
<dbReference type="InterPro" id="IPR029058">
    <property type="entry name" value="AB_hydrolase_fold"/>
</dbReference>
<dbReference type="OrthoDB" id="420264at2759"/>
<dbReference type="InterPro" id="IPR027519">
    <property type="entry name" value="KFase_ver/fungi-typ"/>
</dbReference>